<protein>
    <submittedName>
        <fullName evidence="1">Uncharacterized protein</fullName>
    </submittedName>
</protein>
<sequence length="29" mass="3217">MATIARRTAEAELCKTQAFASNLTMSDRE</sequence>
<dbReference type="AlphaFoldDB" id="A0A1R3HEN6"/>
<accession>A0A1R3HEN6</accession>
<dbReference type="Proteomes" id="UP000188268">
    <property type="component" value="Unassembled WGS sequence"/>
</dbReference>
<name>A0A1R3HEN6_COCAP</name>
<dbReference type="EMBL" id="AWWV01012148">
    <property type="protein sequence ID" value="OMO68826.1"/>
    <property type="molecule type" value="Genomic_DNA"/>
</dbReference>
<evidence type="ECO:0000313" key="1">
    <source>
        <dbReference type="EMBL" id="OMO68826.1"/>
    </source>
</evidence>
<organism evidence="1 2">
    <name type="scientific">Corchorus capsularis</name>
    <name type="common">Jute</name>
    <dbReference type="NCBI Taxonomy" id="210143"/>
    <lineage>
        <taxon>Eukaryota</taxon>
        <taxon>Viridiplantae</taxon>
        <taxon>Streptophyta</taxon>
        <taxon>Embryophyta</taxon>
        <taxon>Tracheophyta</taxon>
        <taxon>Spermatophyta</taxon>
        <taxon>Magnoliopsida</taxon>
        <taxon>eudicotyledons</taxon>
        <taxon>Gunneridae</taxon>
        <taxon>Pentapetalae</taxon>
        <taxon>rosids</taxon>
        <taxon>malvids</taxon>
        <taxon>Malvales</taxon>
        <taxon>Malvaceae</taxon>
        <taxon>Grewioideae</taxon>
        <taxon>Apeibeae</taxon>
        <taxon>Corchorus</taxon>
    </lineage>
</organism>
<reference evidence="1 2" key="1">
    <citation type="submission" date="2013-09" db="EMBL/GenBank/DDBJ databases">
        <title>Corchorus capsularis genome sequencing.</title>
        <authorList>
            <person name="Alam M."/>
            <person name="Haque M.S."/>
            <person name="Islam M.S."/>
            <person name="Emdad E.M."/>
            <person name="Islam M.M."/>
            <person name="Ahmed B."/>
            <person name="Halim A."/>
            <person name="Hossen Q.M.M."/>
            <person name="Hossain M.Z."/>
            <person name="Ahmed R."/>
            <person name="Khan M.M."/>
            <person name="Islam R."/>
            <person name="Rashid M.M."/>
            <person name="Khan S.A."/>
            <person name="Rahman M.S."/>
            <person name="Alam M."/>
        </authorList>
    </citation>
    <scope>NUCLEOTIDE SEQUENCE [LARGE SCALE GENOMIC DNA]</scope>
    <source>
        <strain evidence="2">cv. CVL-1</strain>
        <tissue evidence="1">Whole seedling</tissue>
    </source>
</reference>
<comment type="caution">
    <text evidence="1">The sequence shown here is derived from an EMBL/GenBank/DDBJ whole genome shotgun (WGS) entry which is preliminary data.</text>
</comment>
<gene>
    <name evidence="1" type="ORF">CCACVL1_19815</name>
</gene>
<keyword evidence="2" id="KW-1185">Reference proteome</keyword>
<proteinExistence type="predicted"/>
<evidence type="ECO:0000313" key="2">
    <source>
        <dbReference type="Proteomes" id="UP000188268"/>
    </source>
</evidence>
<dbReference type="Gramene" id="OMO68826">
    <property type="protein sequence ID" value="OMO68826"/>
    <property type="gene ID" value="CCACVL1_19815"/>
</dbReference>